<dbReference type="InterPro" id="IPR039425">
    <property type="entry name" value="RNA_pol_sigma-70-like"/>
</dbReference>
<dbReference type="Gene3D" id="1.10.1740.10">
    <property type="match status" value="1"/>
</dbReference>
<dbReference type="PANTHER" id="PTHR43133:SF46">
    <property type="entry name" value="RNA POLYMERASE SIGMA-70 FACTOR ECF SUBFAMILY"/>
    <property type="match status" value="1"/>
</dbReference>
<evidence type="ECO:0000256" key="2">
    <source>
        <dbReference type="ARBA" id="ARBA00023015"/>
    </source>
</evidence>
<evidence type="ECO:0000256" key="4">
    <source>
        <dbReference type="ARBA" id="ARBA00023163"/>
    </source>
</evidence>
<dbReference type="NCBIfam" id="TIGR02937">
    <property type="entry name" value="sigma70-ECF"/>
    <property type="match status" value="1"/>
</dbReference>
<dbReference type="SUPFAM" id="SSF88659">
    <property type="entry name" value="Sigma3 and sigma4 domains of RNA polymerase sigma factors"/>
    <property type="match status" value="1"/>
</dbReference>
<dbReference type="Pfam" id="PF04542">
    <property type="entry name" value="Sigma70_r2"/>
    <property type="match status" value="1"/>
</dbReference>
<dbReference type="PANTHER" id="PTHR43133">
    <property type="entry name" value="RNA POLYMERASE ECF-TYPE SIGMA FACTO"/>
    <property type="match status" value="1"/>
</dbReference>
<dbReference type="Gene3D" id="1.10.10.10">
    <property type="entry name" value="Winged helix-like DNA-binding domain superfamily/Winged helix DNA-binding domain"/>
    <property type="match status" value="1"/>
</dbReference>
<dbReference type="InterPro" id="IPR007627">
    <property type="entry name" value="RNA_pol_sigma70_r2"/>
</dbReference>
<dbReference type="AlphaFoldDB" id="A0A4Z0PHN3"/>
<keyword evidence="4" id="KW-0804">Transcription</keyword>
<keyword evidence="3" id="KW-0731">Sigma factor</keyword>
<organism evidence="7 8">
    <name type="scientific">Hymenobacter elongatus</name>
    <dbReference type="NCBI Taxonomy" id="877208"/>
    <lineage>
        <taxon>Bacteria</taxon>
        <taxon>Pseudomonadati</taxon>
        <taxon>Bacteroidota</taxon>
        <taxon>Cytophagia</taxon>
        <taxon>Cytophagales</taxon>
        <taxon>Hymenobacteraceae</taxon>
        <taxon>Hymenobacter</taxon>
    </lineage>
</organism>
<feature type="domain" description="RNA polymerase sigma-70 region 2" evidence="5">
    <location>
        <begin position="31"/>
        <end position="97"/>
    </location>
</feature>
<evidence type="ECO:0000313" key="8">
    <source>
        <dbReference type="Proteomes" id="UP000297739"/>
    </source>
</evidence>
<dbReference type="InterPro" id="IPR036388">
    <property type="entry name" value="WH-like_DNA-bd_sf"/>
</dbReference>
<evidence type="ECO:0000313" key="7">
    <source>
        <dbReference type="EMBL" id="TGE14741.1"/>
    </source>
</evidence>
<comment type="similarity">
    <text evidence="1">Belongs to the sigma-70 factor family. ECF subfamily.</text>
</comment>
<evidence type="ECO:0000256" key="1">
    <source>
        <dbReference type="ARBA" id="ARBA00010641"/>
    </source>
</evidence>
<dbReference type="RefSeq" id="WP_135498570.1">
    <property type="nucleotide sequence ID" value="NZ_SRLD01000030.1"/>
</dbReference>
<dbReference type="GO" id="GO:0003677">
    <property type="term" value="F:DNA binding"/>
    <property type="evidence" value="ECO:0007669"/>
    <property type="project" value="InterPro"/>
</dbReference>
<evidence type="ECO:0000259" key="6">
    <source>
        <dbReference type="Pfam" id="PF08281"/>
    </source>
</evidence>
<protein>
    <submittedName>
        <fullName evidence="7">Sigma-70 family RNA polymerase sigma factor</fullName>
    </submittedName>
</protein>
<dbReference type="CDD" id="cd06171">
    <property type="entry name" value="Sigma70_r4"/>
    <property type="match status" value="1"/>
</dbReference>
<dbReference type="SUPFAM" id="SSF88946">
    <property type="entry name" value="Sigma2 domain of RNA polymerase sigma factors"/>
    <property type="match status" value="1"/>
</dbReference>
<gene>
    <name evidence="7" type="ORF">E5J99_14675</name>
</gene>
<name>A0A4Z0PHN3_9BACT</name>
<dbReference type="GO" id="GO:0016987">
    <property type="term" value="F:sigma factor activity"/>
    <property type="evidence" value="ECO:0007669"/>
    <property type="project" value="UniProtKB-KW"/>
</dbReference>
<dbReference type="InterPro" id="IPR013324">
    <property type="entry name" value="RNA_pol_sigma_r3/r4-like"/>
</dbReference>
<dbReference type="InterPro" id="IPR013249">
    <property type="entry name" value="RNA_pol_sigma70_r4_t2"/>
</dbReference>
<evidence type="ECO:0000259" key="5">
    <source>
        <dbReference type="Pfam" id="PF04542"/>
    </source>
</evidence>
<dbReference type="EMBL" id="SRLD01000030">
    <property type="protein sequence ID" value="TGE14741.1"/>
    <property type="molecule type" value="Genomic_DNA"/>
</dbReference>
<evidence type="ECO:0000256" key="3">
    <source>
        <dbReference type="ARBA" id="ARBA00023082"/>
    </source>
</evidence>
<dbReference type="OrthoDB" id="1493925at2"/>
<comment type="caution">
    <text evidence="7">The sequence shown here is derived from an EMBL/GenBank/DDBJ whole genome shotgun (WGS) entry which is preliminary data.</text>
</comment>
<dbReference type="GO" id="GO:0006352">
    <property type="term" value="P:DNA-templated transcription initiation"/>
    <property type="evidence" value="ECO:0007669"/>
    <property type="project" value="InterPro"/>
</dbReference>
<dbReference type="InterPro" id="IPR013325">
    <property type="entry name" value="RNA_pol_sigma_r2"/>
</dbReference>
<proteinExistence type="inferred from homology"/>
<feature type="domain" description="RNA polymerase sigma factor 70 region 4 type 2" evidence="6">
    <location>
        <begin position="125"/>
        <end position="176"/>
    </location>
</feature>
<keyword evidence="8" id="KW-1185">Reference proteome</keyword>
<dbReference type="Proteomes" id="UP000297739">
    <property type="component" value="Unassembled WGS sequence"/>
</dbReference>
<dbReference type="InterPro" id="IPR014284">
    <property type="entry name" value="RNA_pol_sigma-70_dom"/>
</dbReference>
<keyword evidence="2" id="KW-0805">Transcription regulation</keyword>
<sequence length="195" mass="21654">MATLLPSLSQLTETDLLAECRRGNPRAQKVLYDRLSPGMLSVCLRYLRHPEDAEEALVLGFVKVFRALAQYRGEGSFRGWVRRVMINEALGQLRRRQPLHLDIDECHDGVATITAAAESNLDTADLLRLIQALPAGYRTVFNLYAVEGYSHAEIAALLGISEGTSKSQLSKARALLQRQLAVLHSFSFQPQSYAA</sequence>
<reference evidence="7 8" key="1">
    <citation type="submission" date="2019-04" db="EMBL/GenBank/DDBJ databases">
        <authorList>
            <person name="Feng G."/>
            <person name="Zhang J."/>
            <person name="Zhu H."/>
        </authorList>
    </citation>
    <scope>NUCLEOTIDE SEQUENCE [LARGE SCALE GENOMIC DNA]</scope>
    <source>
        <strain evidence="7 8">JCM 17223</strain>
    </source>
</reference>
<accession>A0A4Z0PHN3</accession>
<dbReference type="Pfam" id="PF08281">
    <property type="entry name" value="Sigma70_r4_2"/>
    <property type="match status" value="1"/>
</dbReference>